<proteinExistence type="predicted"/>
<dbReference type="OrthoDB" id="88561at2759"/>
<keyword evidence="2" id="KW-1185">Reference proteome</keyword>
<dbReference type="EMBL" id="MU006389">
    <property type="protein sequence ID" value="KAF2844317.1"/>
    <property type="molecule type" value="Genomic_DNA"/>
</dbReference>
<protein>
    <submittedName>
        <fullName evidence="1">Uncharacterized protein</fullName>
    </submittedName>
</protein>
<sequence>MRVSDERREYRDIRRLAGKLSFDIPEYAWNNSMHEYVFLHDVPVSAIVGWIDL</sequence>
<dbReference type="AlphaFoldDB" id="A0A6A7APR3"/>
<reference evidence="1" key="1">
    <citation type="submission" date="2020-01" db="EMBL/GenBank/DDBJ databases">
        <authorList>
            <consortium name="DOE Joint Genome Institute"/>
            <person name="Haridas S."/>
            <person name="Albert R."/>
            <person name="Binder M."/>
            <person name="Bloem J."/>
            <person name="Labutti K."/>
            <person name="Salamov A."/>
            <person name="Andreopoulos B."/>
            <person name="Baker S.E."/>
            <person name="Barry K."/>
            <person name="Bills G."/>
            <person name="Bluhm B.H."/>
            <person name="Cannon C."/>
            <person name="Castanera R."/>
            <person name="Culley D.E."/>
            <person name="Daum C."/>
            <person name="Ezra D."/>
            <person name="Gonzalez J.B."/>
            <person name="Henrissat B."/>
            <person name="Kuo A."/>
            <person name="Liang C."/>
            <person name="Lipzen A."/>
            <person name="Lutzoni F."/>
            <person name="Magnuson J."/>
            <person name="Mondo S."/>
            <person name="Nolan M."/>
            <person name="Ohm R."/>
            <person name="Pangilinan J."/>
            <person name="Park H.-J."/>
            <person name="Ramirez L."/>
            <person name="Alfaro M."/>
            <person name="Sun H."/>
            <person name="Tritt A."/>
            <person name="Yoshinaga Y."/>
            <person name="Zwiers L.-H."/>
            <person name="Turgeon B.G."/>
            <person name="Goodwin S.B."/>
            <person name="Spatafora J.W."/>
            <person name="Crous P.W."/>
            <person name="Grigoriev I.V."/>
        </authorList>
    </citation>
    <scope>NUCLEOTIDE SEQUENCE</scope>
    <source>
        <strain evidence="1">IPT5</strain>
    </source>
</reference>
<evidence type="ECO:0000313" key="2">
    <source>
        <dbReference type="Proteomes" id="UP000799423"/>
    </source>
</evidence>
<evidence type="ECO:0000313" key="1">
    <source>
        <dbReference type="EMBL" id="KAF2844317.1"/>
    </source>
</evidence>
<dbReference type="Proteomes" id="UP000799423">
    <property type="component" value="Unassembled WGS sequence"/>
</dbReference>
<accession>A0A6A7APR3</accession>
<name>A0A6A7APR3_9PLEO</name>
<gene>
    <name evidence="1" type="ORF">T440DRAFT_473484</name>
</gene>
<organism evidence="1 2">
    <name type="scientific">Plenodomus tracheiphilus IPT5</name>
    <dbReference type="NCBI Taxonomy" id="1408161"/>
    <lineage>
        <taxon>Eukaryota</taxon>
        <taxon>Fungi</taxon>
        <taxon>Dikarya</taxon>
        <taxon>Ascomycota</taxon>
        <taxon>Pezizomycotina</taxon>
        <taxon>Dothideomycetes</taxon>
        <taxon>Pleosporomycetidae</taxon>
        <taxon>Pleosporales</taxon>
        <taxon>Pleosporineae</taxon>
        <taxon>Leptosphaeriaceae</taxon>
        <taxon>Plenodomus</taxon>
    </lineage>
</organism>